<keyword evidence="5" id="KW-0963">Cytoplasm</keyword>
<evidence type="ECO:0000256" key="6">
    <source>
        <dbReference type="ARBA" id="ARBA00022701"/>
    </source>
</evidence>
<dbReference type="PANTHER" id="PTHR13236:SF0">
    <property type="entry name" value="CYTOPLASMIC DYNEIN 2 LIGHT INTERMEDIATE CHAIN 1"/>
    <property type="match status" value="1"/>
</dbReference>
<dbReference type="InterPro" id="IPR027417">
    <property type="entry name" value="P-loop_NTPase"/>
</dbReference>
<keyword evidence="10" id="KW-0505">Motor protein</keyword>
<keyword evidence="15" id="KW-1185">Reference proteome</keyword>
<dbReference type="GO" id="GO:0036064">
    <property type="term" value="C:ciliary basal body"/>
    <property type="evidence" value="ECO:0007669"/>
    <property type="project" value="TreeGrafter"/>
</dbReference>
<proteinExistence type="inferred from homology"/>
<evidence type="ECO:0000256" key="9">
    <source>
        <dbReference type="ARBA" id="ARBA00023069"/>
    </source>
</evidence>
<comment type="subcellular location">
    <subcellularLocation>
        <location evidence="1">Cytoplasm</location>
        <location evidence="1">Cytoskeleton</location>
        <location evidence="1">Cilium basal body</location>
    </subcellularLocation>
</comment>
<evidence type="ECO:0000313" key="13">
    <source>
        <dbReference type="EMBL" id="CAB3223563.1"/>
    </source>
</evidence>
<keyword evidence="7" id="KW-0970">Cilium biogenesis/degradation</keyword>
<dbReference type="EMBL" id="CADEBD010000337">
    <property type="protein sequence ID" value="CAB3247686.1"/>
    <property type="molecule type" value="Genomic_DNA"/>
</dbReference>
<accession>A0A8S0YV34</accession>
<dbReference type="GO" id="GO:0045504">
    <property type="term" value="F:dynein heavy chain binding"/>
    <property type="evidence" value="ECO:0007669"/>
    <property type="project" value="TreeGrafter"/>
</dbReference>
<dbReference type="GO" id="GO:0005868">
    <property type="term" value="C:cytoplasmic dynein complex"/>
    <property type="evidence" value="ECO:0007669"/>
    <property type="project" value="InterPro"/>
</dbReference>
<keyword evidence="4" id="KW-0217">Developmental protein</keyword>
<comment type="caution">
    <text evidence="13">The sequence shown here is derived from an EMBL/GenBank/DDBJ whole genome shotgun (WGS) entry which is preliminary data.</text>
</comment>
<evidence type="ECO:0000256" key="2">
    <source>
        <dbReference type="ARBA" id="ARBA00006831"/>
    </source>
</evidence>
<evidence type="ECO:0000256" key="5">
    <source>
        <dbReference type="ARBA" id="ARBA00022490"/>
    </source>
</evidence>
<sequence length="299" mass="33917">MPTIPEIATQLIDKSLSNVNENNSRTVFLVGSKSVGKSSLLHYFLDKSDQPRETLVVEYSFARKSNQKQGIDKALCHVWEYGGKLEALNNVLASIPVRGQFFFCIMVDLSKIKTIWDTLETCVQTMKDITYVTSESKPELIVIGGKYDNFKNYDSEIKKIICMTIRSFVLLNNAHLLFYSLKEPQLLRRAKDMLFNVGFGNGIPVKEKNTNFTKPLFIPQGSDTWESLGVPPSTMEQVKMRHLSRIPSNETNIENTPVATQQHAHPETSLDSLLASKYNELRNMESLDISIDYLLSLNK</sequence>
<evidence type="ECO:0000313" key="15">
    <source>
        <dbReference type="Proteomes" id="UP000494106"/>
    </source>
</evidence>
<dbReference type="OrthoDB" id="10263060at2759"/>
<evidence type="ECO:0000256" key="8">
    <source>
        <dbReference type="ARBA" id="ARBA00023017"/>
    </source>
</evidence>
<evidence type="ECO:0000256" key="12">
    <source>
        <dbReference type="ARBA" id="ARBA00023273"/>
    </source>
</evidence>
<name>A0A8S0YV34_ARCPL</name>
<evidence type="ECO:0000256" key="1">
    <source>
        <dbReference type="ARBA" id="ARBA00004120"/>
    </source>
</evidence>
<keyword evidence="6" id="KW-0493">Microtubule</keyword>
<gene>
    <name evidence="14" type="ORF">APLA_LOCUS12074</name>
    <name evidence="13" type="ORF">APLA_LOCUS1711</name>
</gene>
<reference evidence="15 16" key="1">
    <citation type="submission" date="2020-04" db="EMBL/GenBank/DDBJ databases">
        <authorList>
            <person name="Wallbank WR R."/>
            <person name="Pardo Diaz C."/>
            <person name="Kozak K."/>
            <person name="Martin S."/>
            <person name="Jiggins C."/>
            <person name="Moest M."/>
            <person name="Warren A I."/>
            <person name="Byers J.R.P. K."/>
            <person name="Montejo-Kovacevich G."/>
            <person name="Yen C E."/>
        </authorList>
    </citation>
    <scope>NUCLEOTIDE SEQUENCE [LARGE SCALE GENOMIC DNA]</scope>
</reference>
<dbReference type="GO" id="GO:0035735">
    <property type="term" value="P:intraciliary transport involved in cilium assembly"/>
    <property type="evidence" value="ECO:0007669"/>
    <property type="project" value="InterPro"/>
</dbReference>
<dbReference type="PANTHER" id="PTHR13236">
    <property type="entry name" value="DYNEIN 2 LIGHT INTERMEDIATE CHAIN, ISOFORM 2"/>
    <property type="match status" value="1"/>
</dbReference>
<dbReference type="Proteomes" id="UP000494106">
    <property type="component" value="Unassembled WGS sequence"/>
</dbReference>
<organism evidence="13 15">
    <name type="scientific">Arctia plantaginis</name>
    <name type="common">Wood tiger moth</name>
    <name type="synonym">Phalaena plantaginis</name>
    <dbReference type="NCBI Taxonomy" id="874455"/>
    <lineage>
        <taxon>Eukaryota</taxon>
        <taxon>Metazoa</taxon>
        <taxon>Ecdysozoa</taxon>
        <taxon>Arthropoda</taxon>
        <taxon>Hexapoda</taxon>
        <taxon>Insecta</taxon>
        <taxon>Pterygota</taxon>
        <taxon>Neoptera</taxon>
        <taxon>Endopterygota</taxon>
        <taxon>Lepidoptera</taxon>
        <taxon>Glossata</taxon>
        <taxon>Ditrysia</taxon>
        <taxon>Noctuoidea</taxon>
        <taxon>Erebidae</taxon>
        <taxon>Arctiinae</taxon>
        <taxon>Arctia</taxon>
    </lineage>
</organism>
<dbReference type="InterPro" id="IPR040045">
    <property type="entry name" value="DYNC2LI1"/>
</dbReference>
<dbReference type="GO" id="GO:0035721">
    <property type="term" value="P:intraciliary retrograde transport"/>
    <property type="evidence" value="ECO:0007669"/>
    <property type="project" value="InterPro"/>
</dbReference>
<dbReference type="GO" id="GO:0005930">
    <property type="term" value="C:axoneme"/>
    <property type="evidence" value="ECO:0007669"/>
    <property type="project" value="TreeGrafter"/>
</dbReference>
<evidence type="ECO:0000256" key="11">
    <source>
        <dbReference type="ARBA" id="ARBA00023212"/>
    </source>
</evidence>
<evidence type="ECO:0000256" key="4">
    <source>
        <dbReference type="ARBA" id="ARBA00022473"/>
    </source>
</evidence>
<evidence type="ECO:0000256" key="10">
    <source>
        <dbReference type="ARBA" id="ARBA00023175"/>
    </source>
</evidence>
<protein>
    <recommendedName>
        <fullName evidence="3">Cytoplasmic dynein 2 light intermediate chain 1</fullName>
    </recommendedName>
</protein>
<dbReference type="GO" id="GO:0005874">
    <property type="term" value="C:microtubule"/>
    <property type="evidence" value="ECO:0007669"/>
    <property type="project" value="UniProtKB-KW"/>
</dbReference>
<dbReference type="AlphaFoldDB" id="A0A8S0YV34"/>
<comment type="similarity">
    <text evidence="2">Belongs to the dynein light intermediate chain family.</text>
</comment>
<dbReference type="Proteomes" id="UP000494256">
    <property type="component" value="Unassembled WGS sequence"/>
</dbReference>
<evidence type="ECO:0000313" key="14">
    <source>
        <dbReference type="EMBL" id="CAB3247686.1"/>
    </source>
</evidence>
<dbReference type="Pfam" id="PF08477">
    <property type="entry name" value="Roc"/>
    <property type="match status" value="1"/>
</dbReference>
<dbReference type="Gene3D" id="3.40.50.300">
    <property type="entry name" value="P-loop containing nucleotide triphosphate hydrolases"/>
    <property type="match status" value="1"/>
</dbReference>
<keyword evidence="8" id="KW-0243">Dynein</keyword>
<evidence type="ECO:0000256" key="7">
    <source>
        <dbReference type="ARBA" id="ARBA00022794"/>
    </source>
</evidence>
<dbReference type="EMBL" id="CADEBC010000135">
    <property type="protein sequence ID" value="CAB3223563.1"/>
    <property type="molecule type" value="Genomic_DNA"/>
</dbReference>
<keyword evidence="12" id="KW-0966">Cell projection</keyword>
<dbReference type="SUPFAM" id="SSF52540">
    <property type="entry name" value="P-loop containing nucleoside triphosphate hydrolases"/>
    <property type="match status" value="1"/>
</dbReference>
<evidence type="ECO:0000313" key="16">
    <source>
        <dbReference type="Proteomes" id="UP000494256"/>
    </source>
</evidence>
<keyword evidence="11" id="KW-0206">Cytoskeleton</keyword>
<evidence type="ECO:0000256" key="3">
    <source>
        <dbReference type="ARBA" id="ARBA00018863"/>
    </source>
</evidence>
<keyword evidence="9" id="KW-0969">Cilium</keyword>